<dbReference type="Pfam" id="PF08450">
    <property type="entry name" value="SGL"/>
    <property type="match status" value="1"/>
</dbReference>
<gene>
    <name evidence="2" type="ORF">FNH04_08825</name>
</gene>
<evidence type="ECO:0000259" key="1">
    <source>
        <dbReference type="SMART" id="SM00429"/>
    </source>
</evidence>
<feature type="domain" description="IPT/TIG" evidence="1">
    <location>
        <begin position="305"/>
        <end position="389"/>
    </location>
</feature>
<dbReference type="GO" id="GO:0005975">
    <property type="term" value="P:carbohydrate metabolic process"/>
    <property type="evidence" value="ECO:0007669"/>
    <property type="project" value="UniProtKB-ARBA"/>
</dbReference>
<feature type="domain" description="IPT/TIG" evidence="1">
    <location>
        <begin position="474"/>
        <end position="556"/>
    </location>
</feature>
<dbReference type="SMART" id="SM00429">
    <property type="entry name" value="IPT"/>
    <property type="match status" value="3"/>
</dbReference>
<dbReference type="InterPro" id="IPR011044">
    <property type="entry name" value="Quino_amine_DH_bsu"/>
</dbReference>
<name>A0A5N8W140_9ACTN</name>
<keyword evidence="3" id="KW-1185">Reference proteome</keyword>
<feature type="domain" description="IPT/TIG" evidence="1">
    <location>
        <begin position="391"/>
        <end position="472"/>
    </location>
</feature>
<dbReference type="InterPro" id="IPR011964">
    <property type="entry name" value="YVTN_b-propeller_repeat"/>
</dbReference>
<dbReference type="SUPFAM" id="SSF50969">
    <property type="entry name" value="YVTN repeat-like/Quinoprotein amine dehydrogenase"/>
    <property type="match status" value="1"/>
</dbReference>
<dbReference type="EMBL" id="VJZE01000039">
    <property type="protein sequence ID" value="MPY40008.1"/>
    <property type="molecule type" value="Genomic_DNA"/>
</dbReference>
<dbReference type="InterPro" id="IPR002909">
    <property type="entry name" value="IPT_dom"/>
</dbReference>
<comment type="caution">
    <text evidence="2">The sequence shown here is derived from an EMBL/GenBank/DDBJ whole genome shotgun (WGS) entry which is preliminary data.</text>
</comment>
<evidence type="ECO:0000313" key="2">
    <source>
        <dbReference type="EMBL" id="MPY40008.1"/>
    </source>
</evidence>
<evidence type="ECO:0000313" key="3">
    <source>
        <dbReference type="Proteomes" id="UP000326979"/>
    </source>
</evidence>
<dbReference type="CDD" id="cd00102">
    <property type="entry name" value="IPT"/>
    <property type="match status" value="1"/>
</dbReference>
<dbReference type="NCBIfam" id="TIGR02276">
    <property type="entry name" value="beta_rpt_yvtn"/>
    <property type="match status" value="1"/>
</dbReference>
<dbReference type="Proteomes" id="UP000326979">
    <property type="component" value="Unassembled WGS sequence"/>
</dbReference>
<dbReference type="Pfam" id="PF01833">
    <property type="entry name" value="TIG"/>
    <property type="match status" value="3"/>
</dbReference>
<dbReference type="RefSeq" id="WP_152782041.1">
    <property type="nucleotide sequence ID" value="NZ_BAABEQ010000133.1"/>
</dbReference>
<dbReference type="PANTHER" id="PTHR47197:SF3">
    <property type="entry name" value="DIHYDRO-HEME D1 DEHYDROGENASE"/>
    <property type="match status" value="1"/>
</dbReference>
<proteinExistence type="predicted"/>
<dbReference type="InterPro" id="IPR014756">
    <property type="entry name" value="Ig_E-set"/>
</dbReference>
<dbReference type="InterPro" id="IPR013783">
    <property type="entry name" value="Ig-like_fold"/>
</dbReference>
<accession>A0A5N8W140</accession>
<reference evidence="2 3" key="1">
    <citation type="submission" date="2019-07" db="EMBL/GenBank/DDBJ databases">
        <title>New species of Amycolatopsis and Streptomyces.</title>
        <authorList>
            <person name="Duangmal K."/>
            <person name="Teo W.F.A."/>
            <person name="Lipun K."/>
        </authorList>
    </citation>
    <scope>NUCLEOTIDE SEQUENCE [LARGE SCALE GENOMIC DNA]</scope>
    <source>
        <strain evidence="2 3">TISTR 2346</strain>
    </source>
</reference>
<dbReference type="OrthoDB" id="4331507at2"/>
<dbReference type="PANTHER" id="PTHR47197">
    <property type="entry name" value="PROTEIN NIRF"/>
    <property type="match status" value="1"/>
</dbReference>
<organism evidence="2 3">
    <name type="scientific">Streptomyces phyllanthi</name>
    <dbReference type="NCBI Taxonomy" id="1803180"/>
    <lineage>
        <taxon>Bacteria</taxon>
        <taxon>Bacillati</taxon>
        <taxon>Actinomycetota</taxon>
        <taxon>Actinomycetes</taxon>
        <taxon>Kitasatosporales</taxon>
        <taxon>Streptomycetaceae</taxon>
        <taxon>Streptomyces</taxon>
    </lineage>
</organism>
<dbReference type="AlphaFoldDB" id="A0A5N8W140"/>
<dbReference type="InterPro" id="IPR015943">
    <property type="entry name" value="WD40/YVTN_repeat-like_dom_sf"/>
</dbReference>
<dbReference type="SUPFAM" id="SSF81296">
    <property type="entry name" value="E set domains"/>
    <property type="match status" value="3"/>
</dbReference>
<dbReference type="Gene3D" id="2.60.40.10">
    <property type="entry name" value="Immunoglobulins"/>
    <property type="match status" value="3"/>
</dbReference>
<dbReference type="SUPFAM" id="SSF51004">
    <property type="entry name" value="C-terminal (heme d1) domain of cytochrome cd1-nitrite reductase"/>
    <property type="match status" value="1"/>
</dbReference>
<sequence>MASPPVLHTGVLASVPSRLLHPHTIPVGPGPVGIVVTPDGATAYVAASGGAEITAVSTATDTAGSTVPVGAGPWDLAVSPDGARLYASRPAAGVVGVVSTASHTVTGTVTGLATPKGLAVSPDGTTLYVANTGGGTVAVVDTATHTAITAVDVGGAPDTIAFRPDGAVAYVSVPGSGTVRVVSTASRAVTATITGFTTPTGLAVSPDGTTLYVADSGRSALALVSTATHTVTATAALATSPVSVSCSPDGTLVYVTTPGRDSVTVVNSFSATVTTTITGLVSPQRVTTTVDGLRLFVTNGGAGTVLAVRRPASITPNAGSRGGGTTVTITGQGFTGTTAVRFGSRLAPEFTVVDDSHLVVVTPSGTVSGALVQVTSAGGRAGVGHFYYRRLPLLESLSVTEGPMSGGTVITLTGRRFTGVKGVWFGKTFRSVTVLSDSRMTVVAPPSAVAGHIPLHVTNQGGVSNTLSFTYVATMAITSLGPISGPRTGSRPVNINGTGLGAVTSVTFGGVAAVFKVMSDIKVQAITPPGPPGPAAVVVGTADGRTATSPTPYTYT</sequence>
<dbReference type="InterPro" id="IPR051200">
    <property type="entry name" value="Host-pathogen_enzymatic-act"/>
</dbReference>
<protein>
    <submittedName>
        <fullName evidence="2">Beta-propeller fold lactonase family protein</fullName>
    </submittedName>
</protein>
<dbReference type="Gene3D" id="2.130.10.10">
    <property type="entry name" value="YVTN repeat-like/Quinoprotein amine dehydrogenase"/>
    <property type="match status" value="2"/>
</dbReference>
<dbReference type="InterPro" id="IPR013658">
    <property type="entry name" value="SGL"/>
</dbReference>
<dbReference type="InterPro" id="IPR011048">
    <property type="entry name" value="Haem_d1_sf"/>
</dbReference>